<evidence type="ECO:0000256" key="2">
    <source>
        <dbReference type="ARBA" id="ARBA00012483"/>
    </source>
</evidence>
<evidence type="ECO:0000256" key="10">
    <source>
        <dbReference type="SAM" id="MobiDB-lite"/>
    </source>
</evidence>
<dbReference type="InterPro" id="IPR001841">
    <property type="entry name" value="Znf_RING"/>
</dbReference>
<dbReference type="Gene3D" id="3.30.40.10">
    <property type="entry name" value="Zinc/RING finger domain, C3HC4 (zinc finger)"/>
    <property type="match status" value="1"/>
</dbReference>
<protein>
    <recommendedName>
        <fullName evidence="2">RING-type E3 ubiquitin transferase</fullName>
        <ecNumber evidence="2">2.3.2.27</ecNumber>
    </recommendedName>
</protein>
<keyword evidence="8" id="KW-0804">Transcription</keyword>
<dbReference type="GO" id="GO:0000209">
    <property type="term" value="P:protein polyubiquitination"/>
    <property type="evidence" value="ECO:0007669"/>
    <property type="project" value="TreeGrafter"/>
</dbReference>
<comment type="caution">
    <text evidence="12">The sequence shown here is derived from an EMBL/GenBank/DDBJ whole genome shotgun (WGS) entry which is preliminary data.</text>
</comment>
<feature type="compositionally biased region" description="Basic residues" evidence="10">
    <location>
        <begin position="136"/>
        <end position="145"/>
    </location>
</feature>
<feature type="compositionally biased region" description="Polar residues" evidence="10">
    <location>
        <begin position="1595"/>
        <end position="1620"/>
    </location>
</feature>
<dbReference type="SMART" id="SM00184">
    <property type="entry name" value="RING"/>
    <property type="match status" value="1"/>
</dbReference>
<evidence type="ECO:0000256" key="3">
    <source>
        <dbReference type="ARBA" id="ARBA00022679"/>
    </source>
</evidence>
<name>A0A4E0RLB7_FASHE</name>
<dbReference type="Pfam" id="PF13639">
    <property type="entry name" value="zf-RING_2"/>
    <property type="match status" value="1"/>
</dbReference>
<evidence type="ECO:0000313" key="12">
    <source>
        <dbReference type="EMBL" id="THD22078.1"/>
    </source>
</evidence>
<dbReference type="CDD" id="cd23130">
    <property type="entry name" value="RING-HC_EHV1-like"/>
    <property type="match status" value="1"/>
</dbReference>
<feature type="region of interest" description="Disordered" evidence="10">
    <location>
        <begin position="1134"/>
        <end position="1188"/>
    </location>
</feature>
<dbReference type="SUPFAM" id="SSF57850">
    <property type="entry name" value="RING/U-box"/>
    <property type="match status" value="1"/>
</dbReference>
<dbReference type="PANTHER" id="PTHR46077">
    <property type="entry name" value="E3 UBIQUITIN-PROTEIN LIGASE TOPORS"/>
    <property type="match status" value="1"/>
</dbReference>
<proteinExistence type="predicted"/>
<feature type="compositionally biased region" description="Polar residues" evidence="10">
    <location>
        <begin position="120"/>
        <end position="134"/>
    </location>
</feature>
<feature type="region of interest" description="Disordered" evidence="10">
    <location>
        <begin position="231"/>
        <end position="282"/>
    </location>
</feature>
<gene>
    <name evidence="12" type="ORF">D915_007077</name>
</gene>
<feature type="compositionally biased region" description="Polar residues" evidence="10">
    <location>
        <begin position="269"/>
        <end position="280"/>
    </location>
</feature>
<dbReference type="GO" id="GO:0006513">
    <property type="term" value="P:protein monoubiquitination"/>
    <property type="evidence" value="ECO:0007669"/>
    <property type="project" value="TreeGrafter"/>
</dbReference>
<feature type="compositionally biased region" description="Basic and acidic residues" evidence="10">
    <location>
        <begin position="1235"/>
        <end position="1246"/>
    </location>
</feature>
<evidence type="ECO:0000256" key="5">
    <source>
        <dbReference type="ARBA" id="ARBA00022771"/>
    </source>
</evidence>
<evidence type="ECO:0000259" key="11">
    <source>
        <dbReference type="PROSITE" id="PS50089"/>
    </source>
</evidence>
<feature type="region of interest" description="Disordered" evidence="10">
    <location>
        <begin position="593"/>
        <end position="622"/>
    </location>
</feature>
<organism evidence="12 13">
    <name type="scientific">Fasciola hepatica</name>
    <name type="common">Liver fluke</name>
    <dbReference type="NCBI Taxonomy" id="6192"/>
    <lineage>
        <taxon>Eukaryota</taxon>
        <taxon>Metazoa</taxon>
        <taxon>Spiralia</taxon>
        <taxon>Lophotrochozoa</taxon>
        <taxon>Platyhelminthes</taxon>
        <taxon>Trematoda</taxon>
        <taxon>Digenea</taxon>
        <taxon>Plagiorchiida</taxon>
        <taxon>Echinostomata</taxon>
        <taxon>Echinostomatoidea</taxon>
        <taxon>Fasciolidae</taxon>
        <taxon>Fasciola</taxon>
    </lineage>
</organism>
<feature type="compositionally biased region" description="Basic residues" evidence="10">
    <location>
        <begin position="1392"/>
        <end position="1404"/>
    </location>
</feature>
<feature type="compositionally biased region" description="Polar residues" evidence="10">
    <location>
        <begin position="195"/>
        <end position="206"/>
    </location>
</feature>
<dbReference type="InterPro" id="IPR017907">
    <property type="entry name" value="Znf_RING_CS"/>
</dbReference>
<feature type="region of interest" description="Disordered" evidence="10">
    <location>
        <begin position="412"/>
        <end position="431"/>
    </location>
</feature>
<dbReference type="InterPro" id="IPR013083">
    <property type="entry name" value="Znf_RING/FYVE/PHD"/>
</dbReference>
<keyword evidence="13" id="KW-1185">Reference proteome</keyword>
<feature type="region of interest" description="Disordered" evidence="10">
    <location>
        <begin position="181"/>
        <end position="206"/>
    </location>
</feature>
<evidence type="ECO:0000256" key="6">
    <source>
        <dbReference type="ARBA" id="ARBA00022833"/>
    </source>
</evidence>
<feature type="compositionally biased region" description="Low complexity" evidence="10">
    <location>
        <begin position="1729"/>
        <end position="1748"/>
    </location>
</feature>
<evidence type="ECO:0000313" key="13">
    <source>
        <dbReference type="Proteomes" id="UP000230066"/>
    </source>
</evidence>
<dbReference type="PROSITE" id="PS50089">
    <property type="entry name" value="ZF_RING_2"/>
    <property type="match status" value="1"/>
</dbReference>
<feature type="compositionally biased region" description="Low complexity" evidence="10">
    <location>
        <begin position="1430"/>
        <end position="1464"/>
    </location>
</feature>
<evidence type="ECO:0000256" key="7">
    <source>
        <dbReference type="ARBA" id="ARBA00023015"/>
    </source>
</evidence>
<dbReference type="GO" id="GO:0008270">
    <property type="term" value="F:zinc ion binding"/>
    <property type="evidence" value="ECO:0007669"/>
    <property type="project" value="UniProtKB-KW"/>
</dbReference>
<feature type="compositionally biased region" description="Low complexity" evidence="10">
    <location>
        <begin position="595"/>
        <end position="609"/>
    </location>
</feature>
<keyword evidence="7" id="KW-0805">Transcription regulation</keyword>
<dbReference type="EC" id="2.3.2.27" evidence="2"/>
<dbReference type="EMBL" id="JXXN02003018">
    <property type="protein sequence ID" value="THD22078.1"/>
    <property type="molecule type" value="Genomic_DNA"/>
</dbReference>
<feature type="compositionally biased region" description="Low complexity" evidence="10">
    <location>
        <begin position="33"/>
        <end position="46"/>
    </location>
</feature>
<evidence type="ECO:0000256" key="1">
    <source>
        <dbReference type="ARBA" id="ARBA00000900"/>
    </source>
</evidence>
<feature type="domain" description="RING-type" evidence="11">
    <location>
        <begin position="315"/>
        <end position="354"/>
    </location>
</feature>
<dbReference type="GO" id="GO:0061630">
    <property type="term" value="F:ubiquitin protein ligase activity"/>
    <property type="evidence" value="ECO:0007669"/>
    <property type="project" value="UniProtKB-EC"/>
</dbReference>
<reference evidence="12" key="1">
    <citation type="submission" date="2019-03" db="EMBL/GenBank/DDBJ databases">
        <title>Improved annotation for the trematode Fasciola hepatica.</title>
        <authorList>
            <person name="Choi Y.-J."/>
            <person name="Martin J."/>
            <person name="Mitreva M."/>
        </authorList>
    </citation>
    <scope>NUCLEOTIDE SEQUENCE [LARGE SCALE GENOMIC DNA]</scope>
</reference>
<feature type="compositionally biased region" description="Low complexity" evidence="10">
    <location>
        <begin position="95"/>
        <end position="111"/>
    </location>
</feature>
<feature type="region of interest" description="Disordered" evidence="10">
    <location>
        <begin position="1223"/>
        <end position="1265"/>
    </location>
</feature>
<evidence type="ECO:0000256" key="4">
    <source>
        <dbReference type="ARBA" id="ARBA00022723"/>
    </source>
</evidence>
<feature type="compositionally biased region" description="Low complexity" evidence="10">
    <location>
        <begin position="1252"/>
        <end position="1264"/>
    </location>
</feature>
<feature type="region of interest" description="Disordered" evidence="10">
    <location>
        <begin position="1430"/>
        <end position="1553"/>
    </location>
</feature>
<keyword evidence="5 9" id="KW-0863">Zinc-finger</keyword>
<keyword evidence="3" id="KW-0808">Transferase</keyword>
<dbReference type="PROSITE" id="PS00518">
    <property type="entry name" value="ZF_RING_1"/>
    <property type="match status" value="1"/>
</dbReference>
<feature type="region of interest" description="Disordered" evidence="10">
    <location>
        <begin position="29"/>
        <end position="162"/>
    </location>
</feature>
<sequence length="1755" mass="191859">MYRGRRNSTSATATNAAAVILRRGISGRRCRTTRTSTDTNLSSLTRANESSPIGVSYLSSDSSLSSLSSSSSNSSSSSSSSSSLSGSHVQLADETSLGTTRTTTRSSATISEKSHRSASRCVSVSTQLSTNNPMSTRRRRARTSSRLRAAESTGNAGNSSGADVVISAAPVRYVLPSISGPISARIPSRRRASRTSNRPVSPPLNDSVQITGVEQQQQPVISVNPSIRLRIGRNPTQPTRGSRPGSFTRRTLISSRLNPTPVAGEEITVSHSIPPSSSATGMRRTRSAADTADLHAALLAARRPPGSTLDGDDDCVICLCEKSNRSVVLPCMHTFCFSCIHRWLTINPSCPLCKRLAQRVIHSVLSDTEFTELLVSDLQAQRNARRINRLPASFDLEEEFLFAAAAAAAVTDDDRTRRGSPEASQRQSHHHYHYHLNSPPVLLDYWNGRDQENASATSLFLPSSVMHPVGSLSQSGNSVHSLDTNQPRSTFRWNPEFSPLLESLRSFLTNLVNNALRRRNSSLLDGLLLRQLVYIFGFESVPVAQEPELERDITPDFLATHEAQRQRLYSFIRRELRVLAPWLAYRSTISSDYPSSTNNNDASATNRSSETTGSGNTPLILGEPQAGSAVTAPLICGAPGLLADTPELDAITDRVVTHFTSVPMTNKNALHQLLSSIPALRYPLVPSTYLTHFCSEVIRFARYSGTLEQYDYAVCLYRRYPSHISMGPTESTARGELRVSRRDPRLAVYMGSACWPRLRPGFAEPQGLITHPLINWLHRRLFVHSVSGSIHPSTLPQTGTYPLVVPEPLSFNYSRSPCHPHCSRLASLSQALLEAVPTIMRFRAAPIQPDEPRLVGRSGLAGLDHGVLGTDRGMTSAELFPNRLVYQRILSELIDQARFSEALGSYFSSYRTDGTSSSGSQNANSCITINESLPQPSSGMNSLFDLYGSLISERSTEAVAARPSSLSSLSTTNISAVGPLAPALDTHSQALRRLSGLLLLFTARVPSGFRGERDEDVISELIHTPLMPMTVPPVNLPANTTSTQVIDLTASNTGQHLRPDRRPFTPIDESRAISETDSSRLANSDWHFLFQPSLVSWTSSNSSSTNRSSSSAAVLDLGSLDLSARRNPCIGESYVSQEEQQQHRRPQLPPTEVAIPSPLRPTDILSENNPETASAPLETSLSPAATESHWRSPISPCVIISSDSSSEEEENLFIGRVISDQRAPVYPTTDDESEHEGKSDQGRLKQDISVASTSEPSQTTETSELLTVQATTSRLSLGSNLVDTSLSMLPSCSSSFRPLPSTNEQCIEEPMDVDEKPEDIVLHPVSSQTSAVKRPLSCDPSTSAPVTRAAKLSRTVEPSLVHFSIRPRLALYKSYGGDRVISHGSRSVYVYHPRRRKSHGHPHSRSPIVLESSESDCEILRESIRVYSDSSSCSTSSTSSSSTSSPSSSRSSSPSSSSSSLSLERSSERSRSPCTPSSVEHRAKKISDDSSRYHHRHRHHRRHHHRRHHRHGHRKHKKQGRRSKYYKRVSSKRRRYTGKHDKHLQRKSTGPSLHARYYPRLRLVRQSAQTVRLNSVASPILISDEDSQSDRPLVSSVTQQESSNCAETTTNCVQPRTVTASVADEGEPQPTSSEFIKSRPSVLSDEPCHSPSEATEIPGPSVLKPSKDLIVTESESKRKVSSSSQQIFEPSNLNEFYQFLAELGSQQPQVDSKTAGPDGGAKESDCPRAESSSGEKSAASNETESTSSCPNSQPH</sequence>
<feature type="compositionally biased region" description="Polar residues" evidence="10">
    <location>
        <begin position="1165"/>
        <end position="1185"/>
    </location>
</feature>
<feature type="region of interest" description="Disordered" evidence="10">
    <location>
        <begin position="1392"/>
        <end position="1412"/>
    </location>
</feature>
<feature type="compositionally biased region" description="Low complexity" evidence="10">
    <location>
        <begin position="56"/>
        <end position="87"/>
    </location>
</feature>
<feature type="compositionally biased region" description="Basic residues" evidence="10">
    <location>
        <begin position="1493"/>
        <end position="1546"/>
    </location>
</feature>
<evidence type="ECO:0000256" key="8">
    <source>
        <dbReference type="ARBA" id="ARBA00023163"/>
    </source>
</evidence>
<keyword evidence="4" id="KW-0479">Metal-binding</keyword>
<accession>A0A4E0RLB7</accession>
<feature type="compositionally biased region" description="Basic and acidic residues" evidence="10">
    <location>
        <begin position="1479"/>
        <end position="1492"/>
    </location>
</feature>
<dbReference type="Proteomes" id="UP000230066">
    <property type="component" value="Unassembled WGS sequence"/>
</dbReference>
<feature type="region of interest" description="Disordered" evidence="10">
    <location>
        <begin position="1051"/>
        <end position="1070"/>
    </location>
</feature>
<keyword evidence="6" id="KW-0862">Zinc</keyword>
<feature type="compositionally biased region" description="Polar residues" evidence="10">
    <location>
        <begin position="248"/>
        <end position="258"/>
    </location>
</feature>
<evidence type="ECO:0000256" key="9">
    <source>
        <dbReference type="PROSITE-ProRule" id="PRU00175"/>
    </source>
</evidence>
<dbReference type="PANTHER" id="PTHR46077:SF1">
    <property type="entry name" value="TOP1 BINDING ARGININE_SERINE RICH PROTEIN, E3 UBIQUITIN LIGASE"/>
    <property type="match status" value="1"/>
</dbReference>
<comment type="catalytic activity">
    <reaction evidence="1">
        <text>S-ubiquitinyl-[E2 ubiquitin-conjugating enzyme]-L-cysteine + [acceptor protein]-L-lysine = [E2 ubiquitin-conjugating enzyme]-L-cysteine + N(6)-ubiquitinyl-[acceptor protein]-L-lysine.</text>
        <dbReference type="EC" id="2.3.2.27"/>
    </reaction>
</comment>
<feature type="region of interest" description="Disordered" evidence="10">
    <location>
        <begin position="1704"/>
        <end position="1755"/>
    </location>
</feature>
<feature type="region of interest" description="Disordered" evidence="10">
    <location>
        <begin position="1584"/>
        <end position="1688"/>
    </location>
</feature>
<feature type="compositionally biased region" description="Basic and acidic residues" evidence="10">
    <location>
        <begin position="1057"/>
        <end position="1070"/>
    </location>
</feature>